<comment type="subunit">
    <text evidence="10">The complex is composed of six subunits: RnfA, RnfB, RnfC, RnfD, RnfE and RnfG.</text>
</comment>
<evidence type="ECO:0000256" key="4">
    <source>
        <dbReference type="ARBA" id="ARBA00022643"/>
    </source>
</evidence>
<evidence type="ECO:0000256" key="6">
    <source>
        <dbReference type="ARBA" id="ARBA00022967"/>
    </source>
</evidence>
<keyword evidence="10" id="KW-1003">Cell membrane</keyword>
<evidence type="ECO:0000256" key="1">
    <source>
        <dbReference type="ARBA" id="ARBA00022448"/>
    </source>
</evidence>
<feature type="transmembrane region" description="Helical" evidence="10">
    <location>
        <begin position="218"/>
        <end position="234"/>
    </location>
</feature>
<feature type="transmembrane region" description="Helical" evidence="10">
    <location>
        <begin position="44"/>
        <end position="61"/>
    </location>
</feature>
<evidence type="ECO:0000256" key="3">
    <source>
        <dbReference type="ARBA" id="ARBA00022630"/>
    </source>
</evidence>
<accession>A0ABT3AAB8</accession>
<evidence type="ECO:0000256" key="10">
    <source>
        <dbReference type="HAMAP-Rule" id="MF_00462"/>
    </source>
</evidence>
<keyword evidence="10" id="KW-0997">Cell inner membrane</keyword>
<feature type="transmembrane region" description="Helical" evidence="10">
    <location>
        <begin position="298"/>
        <end position="316"/>
    </location>
</feature>
<evidence type="ECO:0000313" key="12">
    <source>
        <dbReference type="Proteomes" id="UP001652504"/>
    </source>
</evidence>
<feature type="transmembrane region" description="Helical" evidence="10">
    <location>
        <begin position="267"/>
        <end position="286"/>
    </location>
</feature>
<comment type="function">
    <text evidence="10">Part of a membrane-bound complex that couples electron transfer with translocation of ions across the membrane.</text>
</comment>
<dbReference type="PANTHER" id="PTHR30578">
    <property type="entry name" value="ELECTRON TRANSPORT COMPLEX PROTEIN RNFD"/>
    <property type="match status" value="1"/>
</dbReference>
<dbReference type="InterPro" id="IPR011303">
    <property type="entry name" value="RnfD_bac"/>
</dbReference>
<comment type="cofactor">
    <cofactor evidence="10">
        <name>FMN</name>
        <dbReference type="ChEBI" id="CHEBI:58210"/>
    </cofactor>
</comment>
<keyword evidence="12" id="KW-1185">Reference proteome</keyword>
<evidence type="ECO:0000256" key="2">
    <source>
        <dbReference type="ARBA" id="ARBA00022553"/>
    </source>
</evidence>
<evidence type="ECO:0000256" key="9">
    <source>
        <dbReference type="ARBA" id="ARBA00023136"/>
    </source>
</evidence>
<keyword evidence="6 10" id="KW-1278">Translocase</keyword>
<reference evidence="11 12" key="1">
    <citation type="submission" date="2022-10" db="EMBL/GenBank/DDBJ databases">
        <title>Aestuariibacter sp. AA17 isolated from Montipora capitata coral fragment.</title>
        <authorList>
            <person name="Emsley S.A."/>
            <person name="Pfannmuller K.M."/>
            <person name="Loughran R.M."/>
            <person name="Shlafstein M."/>
            <person name="Papke E."/>
            <person name="Saw J.H."/>
            <person name="Ushijima B."/>
            <person name="Videau P."/>
        </authorList>
    </citation>
    <scope>NUCLEOTIDE SEQUENCE [LARGE SCALE GENOMIC DNA]</scope>
    <source>
        <strain evidence="11 12">AA17</strain>
    </source>
</reference>
<evidence type="ECO:0000313" key="11">
    <source>
        <dbReference type="EMBL" id="MCV2885623.1"/>
    </source>
</evidence>
<protein>
    <recommendedName>
        <fullName evidence="10">Ion-translocating oxidoreductase complex subunit D</fullName>
        <ecNumber evidence="10">7.-.-.-</ecNumber>
    </recommendedName>
    <alternativeName>
        <fullName evidence="10">Rnf electron transport complex subunit D</fullName>
    </alternativeName>
</protein>
<feature type="transmembrane region" description="Helical" evidence="10">
    <location>
        <begin position="241"/>
        <end position="261"/>
    </location>
</feature>
<evidence type="ECO:0000256" key="8">
    <source>
        <dbReference type="ARBA" id="ARBA00022989"/>
    </source>
</evidence>
<dbReference type="Proteomes" id="UP001652504">
    <property type="component" value="Unassembled WGS sequence"/>
</dbReference>
<dbReference type="RefSeq" id="WP_263712905.1">
    <property type="nucleotide sequence ID" value="NZ_JAOWKX010000006.1"/>
</dbReference>
<dbReference type="HAMAP" id="MF_00462">
    <property type="entry name" value="RsxD_RnfD"/>
    <property type="match status" value="1"/>
</dbReference>
<dbReference type="EC" id="7.-.-.-" evidence="10"/>
<sequence length="363" mass="39743">MMLSLSSSPHLKRQRNTGQVMRLVMYAAIPGLIAQTWFFGFGALVHFAVAAATCIATEALIVELRKRDVERTIKDSSALLTALLLAVSIPPYAPWWLTVIGSVFAIAIVKQLYGGLGNNPFNPAMAAYVMLLISFPVQMTNWAPVASLSQYEESALDSASIVFTGYNVEGYSIEQLRSDVDGHTMATPLDHLKTALTTGETSEEALQAPIYSNGLGQGWFWINMAYLFGGLLLLRLKVINWHIPVGVIVGTFAISGFFHLIDGSVYASPLFHLFSGGLMFGAFFIATDPVSASTTDKGRLLFGAGIGLWIYIIRTWGGYPDAVAFAVLIMNMGVPLIDYYTRPRTYGHRSEHKSAIKRAEDRD</sequence>
<dbReference type="InterPro" id="IPR004338">
    <property type="entry name" value="NqrB/RnfD"/>
</dbReference>
<keyword evidence="8 10" id="KW-1133">Transmembrane helix</keyword>
<dbReference type="PANTHER" id="PTHR30578:SF0">
    <property type="entry name" value="ION-TRANSLOCATING OXIDOREDUCTASE COMPLEX SUBUNIT D"/>
    <property type="match status" value="1"/>
</dbReference>
<evidence type="ECO:0000256" key="7">
    <source>
        <dbReference type="ARBA" id="ARBA00022982"/>
    </source>
</evidence>
<feature type="transmembrane region" description="Helical" evidence="10">
    <location>
        <begin position="322"/>
        <end position="340"/>
    </location>
</feature>
<name>A0ABT3AAB8_9ALTE</name>
<keyword evidence="3 10" id="KW-0285">Flavoprotein</keyword>
<keyword evidence="9 10" id="KW-0472">Membrane</keyword>
<dbReference type="EMBL" id="JAOWKX010000006">
    <property type="protein sequence ID" value="MCV2885623.1"/>
    <property type="molecule type" value="Genomic_DNA"/>
</dbReference>
<keyword evidence="1 10" id="KW-0813">Transport</keyword>
<evidence type="ECO:0000256" key="5">
    <source>
        <dbReference type="ARBA" id="ARBA00022692"/>
    </source>
</evidence>
<keyword evidence="2 10" id="KW-0597">Phosphoprotein</keyword>
<organism evidence="11 12">
    <name type="scientific">Fluctibacter corallii</name>
    <dbReference type="NCBI Taxonomy" id="2984329"/>
    <lineage>
        <taxon>Bacteria</taxon>
        <taxon>Pseudomonadati</taxon>
        <taxon>Pseudomonadota</taxon>
        <taxon>Gammaproteobacteria</taxon>
        <taxon>Alteromonadales</taxon>
        <taxon>Alteromonadaceae</taxon>
        <taxon>Fluctibacter</taxon>
    </lineage>
</organism>
<keyword evidence="7 10" id="KW-0249">Electron transport</keyword>
<gene>
    <name evidence="11" type="primary">rsxD</name>
    <name evidence="10" type="synonym">rnfD</name>
    <name evidence="11" type="ORF">OE749_13070</name>
</gene>
<comment type="subcellular location">
    <subcellularLocation>
        <location evidence="10">Cell inner membrane</location>
        <topology evidence="10">Multi-pass membrane protein</topology>
    </subcellularLocation>
</comment>
<dbReference type="NCBIfam" id="NF002011">
    <property type="entry name" value="PRK00816.1"/>
    <property type="match status" value="1"/>
</dbReference>
<comment type="similarity">
    <text evidence="10">Belongs to the NqrB/RnfD family.</text>
</comment>
<feature type="modified residue" description="FMN phosphoryl threonine" evidence="10">
    <location>
        <position position="187"/>
    </location>
</feature>
<keyword evidence="5 10" id="KW-0812">Transmembrane</keyword>
<dbReference type="NCBIfam" id="TIGR01946">
    <property type="entry name" value="rnfD"/>
    <property type="match status" value="1"/>
</dbReference>
<keyword evidence="4 10" id="KW-0288">FMN</keyword>
<feature type="transmembrane region" description="Helical" evidence="10">
    <location>
        <begin position="20"/>
        <end position="38"/>
    </location>
</feature>
<proteinExistence type="inferred from homology"/>
<dbReference type="Pfam" id="PF03116">
    <property type="entry name" value="NQR2_RnfD_RnfE"/>
    <property type="match status" value="1"/>
</dbReference>
<comment type="caution">
    <text evidence="11">The sequence shown here is derived from an EMBL/GenBank/DDBJ whole genome shotgun (WGS) entry which is preliminary data.</text>
</comment>